<proteinExistence type="predicted"/>
<dbReference type="OrthoDB" id="778454at2759"/>
<dbReference type="CDD" id="cd00303">
    <property type="entry name" value="retropepsin_like"/>
    <property type="match status" value="1"/>
</dbReference>
<dbReference type="InterPro" id="IPR021109">
    <property type="entry name" value="Peptidase_aspartic_dom_sf"/>
</dbReference>
<keyword evidence="2" id="KW-1185">Reference proteome</keyword>
<sequence length="329" mass="37539">MLWKVEINIPLLDAIKQIPKYAKFLKELFVHKRKKMKGGGGIGRNHITTNLAKEVSRSQNFSVPCTIGECTFVDAMLDLRASINVMPVLIYKSLNFSDLEPTGMTIQLTNRSIVQPLGVYKIRLINVLEDVLVQVNKLIFPVDFYVLDIEDETLGKGSTLILGRPFLMTARTKTDVHAKTLLMEFGDNLVQFNIFEAMKHPTKEPLLFGIDVIDELVVEYMQLDTNNDEFLTFVKDLDEIGYLGSVTYEFDYDELLEVQDLSNYKYHTIDFVDLDHNSKFVNLIDQVCKYDEEPECSKRARVQVVETKMSLPGQVSTILTTKYDSANQG</sequence>
<evidence type="ECO:0000313" key="1">
    <source>
        <dbReference type="EMBL" id="RDX70806.1"/>
    </source>
</evidence>
<organism evidence="1 2">
    <name type="scientific">Mucuna pruriens</name>
    <name type="common">Velvet bean</name>
    <name type="synonym">Dolichos pruriens</name>
    <dbReference type="NCBI Taxonomy" id="157652"/>
    <lineage>
        <taxon>Eukaryota</taxon>
        <taxon>Viridiplantae</taxon>
        <taxon>Streptophyta</taxon>
        <taxon>Embryophyta</taxon>
        <taxon>Tracheophyta</taxon>
        <taxon>Spermatophyta</taxon>
        <taxon>Magnoliopsida</taxon>
        <taxon>eudicotyledons</taxon>
        <taxon>Gunneridae</taxon>
        <taxon>Pentapetalae</taxon>
        <taxon>rosids</taxon>
        <taxon>fabids</taxon>
        <taxon>Fabales</taxon>
        <taxon>Fabaceae</taxon>
        <taxon>Papilionoideae</taxon>
        <taxon>50 kb inversion clade</taxon>
        <taxon>NPAAA clade</taxon>
        <taxon>indigoferoid/millettioid clade</taxon>
        <taxon>Phaseoleae</taxon>
        <taxon>Mucuna</taxon>
    </lineage>
</organism>
<dbReference type="Proteomes" id="UP000257109">
    <property type="component" value="Unassembled WGS sequence"/>
</dbReference>
<reference evidence="1" key="1">
    <citation type="submission" date="2018-05" db="EMBL/GenBank/DDBJ databases">
        <title>Draft genome of Mucuna pruriens seed.</title>
        <authorList>
            <person name="Nnadi N.E."/>
            <person name="Vos R."/>
            <person name="Hasami M.H."/>
            <person name="Devisetty U.K."/>
            <person name="Aguiy J.C."/>
        </authorList>
    </citation>
    <scope>NUCLEOTIDE SEQUENCE [LARGE SCALE GENOMIC DNA]</scope>
    <source>
        <strain evidence="1">JCA_2017</strain>
    </source>
</reference>
<dbReference type="PANTHER" id="PTHR33067">
    <property type="entry name" value="RNA-DIRECTED DNA POLYMERASE-RELATED"/>
    <property type="match status" value="1"/>
</dbReference>
<feature type="non-terminal residue" evidence="1">
    <location>
        <position position="1"/>
    </location>
</feature>
<evidence type="ECO:0000313" key="2">
    <source>
        <dbReference type="Proteomes" id="UP000257109"/>
    </source>
</evidence>
<dbReference type="EMBL" id="QJKJ01011563">
    <property type="protein sequence ID" value="RDX70806.1"/>
    <property type="molecule type" value="Genomic_DNA"/>
</dbReference>
<gene>
    <name evidence="1" type="ORF">CR513_49904</name>
</gene>
<accession>A0A371EXR6</accession>
<name>A0A371EXR6_MUCPR</name>
<comment type="caution">
    <text evidence="1">The sequence shown here is derived from an EMBL/GenBank/DDBJ whole genome shotgun (WGS) entry which is preliminary data.</text>
</comment>
<dbReference type="Gene3D" id="2.40.70.10">
    <property type="entry name" value="Acid Proteases"/>
    <property type="match status" value="1"/>
</dbReference>
<protein>
    <submittedName>
        <fullName evidence="1">Uncharacterized protein</fullName>
    </submittedName>
</protein>
<dbReference type="PANTHER" id="PTHR33067:SF9">
    <property type="entry name" value="RNA-DIRECTED DNA POLYMERASE"/>
    <property type="match status" value="1"/>
</dbReference>
<dbReference type="AlphaFoldDB" id="A0A371EXR6"/>